<evidence type="ECO:0000313" key="5">
    <source>
        <dbReference type="Proteomes" id="UP000002218"/>
    </source>
</evidence>
<feature type="transmembrane region" description="Helical" evidence="2">
    <location>
        <begin position="202"/>
        <end position="219"/>
    </location>
</feature>
<keyword evidence="4" id="KW-0808">Transferase</keyword>
<keyword evidence="2" id="KW-0472">Membrane</keyword>
<feature type="transmembrane region" description="Helical" evidence="2">
    <location>
        <begin position="171"/>
        <end position="190"/>
    </location>
</feature>
<feature type="transmembrane region" description="Helical" evidence="2">
    <location>
        <begin position="329"/>
        <end position="348"/>
    </location>
</feature>
<name>C8XC09_NAKMY</name>
<dbReference type="PANTHER" id="PTHR23028">
    <property type="entry name" value="ACETYLTRANSFERASE"/>
    <property type="match status" value="1"/>
</dbReference>
<dbReference type="HOGENOM" id="CLU_005679_1_2_11"/>
<accession>C8XC09</accession>
<keyword evidence="2" id="KW-1133">Transmembrane helix</keyword>
<evidence type="ECO:0000256" key="1">
    <source>
        <dbReference type="SAM" id="MobiDB-lite"/>
    </source>
</evidence>
<dbReference type="RefSeq" id="WP_015748381.1">
    <property type="nucleotide sequence ID" value="NC_013235.1"/>
</dbReference>
<organism evidence="4 5">
    <name type="scientific">Nakamurella multipartita (strain ATCC 700099 / DSM 44233 / CIP 104796 / JCM 9543 / NBRC 105858 / Y-104)</name>
    <name type="common">Microsphaera multipartita</name>
    <dbReference type="NCBI Taxonomy" id="479431"/>
    <lineage>
        <taxon>Bacteria</taxon>
        <taxon>Bacillati</taxon>
        <taxon>Actinomycetota</taxon>
        <taxon>Actinomycetes</taxon>
        <taxon>Nakamurellales</taxon>
        <taxon>Nakamurellaceae</taxon>
        <taxon>Nakamurella</taxon>
    </lineage>
</organism>
<evidence type="ECO:0000256" key="2">
    <source>
        <dbReference type="SAM" id="Phobius"/>
    </source>
</evidence>
<feature type="domain" description="Acyltransferase 3" evidence="3">
    <location>
        <begin position="14"/>
        <end position="340"/>
    </location>
</feature>
<feature type="transmembrane region" description="Helical" evidence="2">
    <location>
        <begin position="255"/>
        <end position="278"/>
    </location>
</feature>
<dbReference type="InParanoid" id="C8XC09"/>
<keyword evidence="5" id="KW-1185">Reference proteome</keyword>
<dbReference type="eggNOG" id="COG1835">
    <property type="taxonomic scope" value="Bacteria"/>
</dbReference>
<feature type="compositionally biased region" description="Basic residues" evidence="1">
    <location>
        <begin position="358"/>
        <end position="368"/>
    </location>
</feature>
<dbReference type="EMBL" id="CP001737">
    <property type="protein sequence ID" value="ACV79513.1"/>
    <property type="molecule type" value="Genomic_DNA"/>
</dbReference>
<protein>
    <submittedName>
        <fullName evidence="4">Acyltransferase 3</fullName>
    </submittedName>
</protein>
<evidence type="ECO:0000259" key="3">
    <source>
        <dbReference type="Pfam" id="PF01757"/>
    </source>
</evidence>
<dbReference type="GO" id="GO:0016747">
    <property type="term" value="F:acyltransferase activity, transferring groups other than amino-acyl groups"/>
    <property type="evidence" value="ECO:0007669"/>
    <property type="project" value="InterPro"/>
</dbReference>
<feature type="transmembrane region" description="Helical" evidence="2">
    <location>
        <begin position="82"/>
        <end position="102"/>
    </location>
</feature>
<keyword evidence="2" id="KW-0812">Transmembrane</keyword>
<dbReference type="InterPro" id="IPR050879">
    <property type="entry name" value="Acyltransferase_3"/>
</dbReference>
<dbReference type="AlphaFoldDB" id="C8XC09"/>
<feature type="transmembrane region" description="Helical" evidence="2">
    <location>
        <begin position="39"/>
        <end position="61"/>
    </location>
</feature>
<keyword evidence="4" id="KW-0012">Acyltransferase</keyword>
<dbReference type="KEGG" id="nml:Namu_3181"/>
<proteinExistence type="predicted"/>
<reference evidence="4 5" key="2">
    <citation type="journal article" date="2010" name="Stand. Genomic Sci.">
        <title>Complete genome sequence of Nakamurella multipartita type strain (Y-104).</title>
        <authorList>
            <person name="Tice H."/>
            <person name="Mayilraj S."/>
            <person name="Sims D."/>
            <person name="Lapidus A."/>
            <person name="Nolan M."/>
            <person name="Lucas S."/>
            <person name="Glavina Del Rio T."/>
            <person name="Copeland A."/>
            <person name="Cheng J.F."/>
            <person name="Meincke L."/>
            <person name="Bruce D."/>
            <person name="Goodwin L."/>
            <person name="Pitluck S."/>
            <person name="Ivanova N."/>
            <person name="Mavromatis K."/>
            <person name="Ovchinnikova G."/>
            <person name="Pati A."/>
            <person name="Chen A."/>
            <person name="Palaniappan K."/>
            <person name="Land M."/>
            <person name="Hauser L."/>
            <person name="Chang Y.J."/>
            <person name="Jeffries C.D."/>
            <person name="Detter J.C."/>
            <person name="Brettin T."/>
            <person name="Rohde M."/>
            <person name="Goker M."/>
            <person name="Bristow J."/>
            <person name="Eisen J.A."/>
            <person name="Markowitz V."/>
            <person name="Hugenholtz P."/>
            <person name="Kyrpides N.C."/>
            <person name="Klenk H.P."/>
            <person name="Chen F."/>
        </authorList>
    </citation>
    <scope>NUCLEOTIDE SEQUENCE [LARGE SCALE GENOMIC DNA]</scope>
    <source>
        <strain evidence="5">ATCC 700099 / DSM 44233 / CIP 104796 / JCM 9543 / NBRC 105858 / Y-104</strain>
    </source>
</reference>
<dbReference type="Pfam" id="PF01757">
    <property type="entry name" value="Acyl_transf_3"/>
    <property type="match status" value="1"/>
</dbReference>
<dbReference type="PANTHER" id="PTHR23028:SF53">
    <property type="entry name" value="ACYL_TRANSF_3 DOMAIN-CONTAINING PROTEIN"/>
    <property type="match status" value="1"/>
</dbReference>
<evidence type="ECO:0000313" key="4">
    <source>
        <dbReference type="EMBL" id="ACV79513.1"/>
    </source>
</evidence>
<dbReference type="Proteomes" id="UP000002218">
    <property type="component" value="Chromosome"/>
</dbReference>
<feature type="compositionally biased region" description="Low complexity" evidence="1">
    <location>
        <begin position="369"/>
        <end position="378"/>
    </location>
</feature>
<reference evidence="5" key="1">
    <citation type="submission" date="2009-09" db="EMBL/GenBank/DDBJ databases">
        <title>The complete genome of Nakamurella multipartita DSM 44233.</title>
        <authorList>
            <consortium name="US DOE Joint Genome Institute (JGI-PGF)"/>
            <person name="Lucas S."/>
            <person name="Copeland A."/>
            <person name="Lapidus A."/>
            <person name="Glavina del Rio T."/>
            <person name="Dalin E."/>
            <person name="Tice H."/>
            <person name="Bruce D."/>
            <person name="Goodwin L."/>
            <person name="Pitluck S."/>
            <person name="Kyrpides N."/>
            <person name="Mavromatis K."/>
            <person name="Ivanova N."/>
            <person name="Ovchinnikova G."/>
            <person name="Sims D."/>
            <person name="Meincke L."/>
            <person name="Brettin T."/>
            <person name="Detter J.C."/>
            <person name="Han C."/>
            <person name="Larimer F."/>
            <person name="Land M."/>
            <person name="Hauser L."/>
            <person name="Markowitz V."/>
            <person name="Cheng J.-F."/>
            <person name="Hugenholtz P."/>
            <person name="Woyke T."/>
            <person name="Wu D."/>
            <person name="Klenk H.-P."/>
            <person name="Eisen J.A."/>
        </authorList>
    </citation>
    <scope>NUCLEOTIDE SEQUENCE [LARGE SCALE GENOMIC DNA]</scope>
    <source>
        <strain evidence="5">ATCC 700099 / DSM 44233 / CIP 104796 / JCM 9543 / NBRC 105858 / Y-104</strain>
    </source>
</reference>
<gene>
    <name evidence="4" type="ordered locus">Namu_3181</name>
</gene>
<dbReference type="GO" id="GO:0016020">
    <property type="term" value="C:membrane"/>
    <property type="evidence" value="ECO:0007669"/>
    <property type="project" value="TreeGrafter"/>
</dbReference>
<feature type="transmembrane region" description="Helical" evidence="2">
    <location>
        <begin position="231"/>
        <end position="249"/>
    </location>
</feature>
<feature type="region of interest" description="Disordered" evidence="1">
    <location>
        <begin position="358"/>
        <end position="378"/>
    </location>
</feature>
<dbReference type="InterPro" id="IPR002656">
    <property type="entry name" value="Acyl_transf_3_dom"/>
</dbReference>
<dbReference type="GO" id="GO:0009103">
    <property type="term" value="P:lipopolysaccharide biosynthetic process"/>
    <property type="evidence" value="ECO:0007669"/>
    <property type="project" value="TreeGrafter"/>
</dbReference>
<sequence>MSENQEFRELPRLASLDGLRTLAVVLTSLVHLVPEYVPGGFLGVDVFFVLSGFLITSLLLGEFDRSGRIDILRFYIRRARRLLPAVLVLMLVFSVVSLVISASRRDIVVTGVVDAGILTYTANWAPVFGHHPPWQVDHIWSLSVEEQFYLLWPLLLIAGMRWLSRTAILRITAVAALVSMLAQGASFVLWHSTEISYLASPLHAHGILLGSFLGQLYTWRRGERALARLAGWWWPLPAALVVLLALALTTGVDALFTYTGGMALAVGASGVLVFGLAARETVGTGQDLGTRVFGCRPMVAIGKRSYSIYLWQNFLAWALTPWFRDSFWWIPVNVVATLAAAELSYRCVEQRFLRRSRRSAPGRHRAPRSGRPAAARLS</sequence>